<accession>A0A4R4KBC7</accession>
<dbReference type="EMBL" id="SMJU01000006">
    <property type="protein sequence ID" value="TDB65090.1"/>
    <property type="molecule type" value="Genomic_DNA"/>
</dbReference>
<comment type="caution">
    <text evidence="1">The sequence shown here is derived from an EMBL/GenBank/DDBJ whole genome shotgun (WGS) entry which is preliminary data.</text>
</comment>
<protein>
    <submittedName>
        <fullName evidence="1">Uncharacterized protein</fullName>
    </submittedName>
</protein>
<gene>
    <name evidence="1" type="ORF">EZE20_10250</name>
</gene>
<name>A0A4R4KBC7_9BACT</name>
<evidence type="ECO:0000313" key="1">
    <source>
        <dbReference type="EMBL" id="TDB65090.1"/>
    </source>
</evidence>
<keyword evidence="2" id="KW-1185">Reference proteome</keyword>
<proteinExistence type="predicted"/>
<dbReference type="RefSeq" id="WP_132117219.1">
    <property type="nucleotide sequence ID" value="NZ_SMJU01000006.1"/>
</dbReference>
<reference evidence="1 2" key="1">
    <citation type="submission" date="2019-02" db="EMBL/GenBank/DDBJ databases">
        <title>Arundinibacter roseus gen. nov., sp. nov., a new member of the family Cytophagaceae.</title>
        <authorList>
            <person name="Szuroczki S."/>
            <person name="Khayer B."/>
            <person name="Sproer C."/>
            <person name="Toumi M."/>
            <person name="Szabo A."/>
            <person name="Felfoldi T."/>
            <person name="Schumann P."/>
            <person name="Toth E."/>
        </authorList>
    </citation>
    <scope>NUCLEOTIDE SEQUENCE [LARGE SCALE GENOMIC DNA]</scope>
    <source>
        <strain evidence="1 2">DMA-k-7a</strain>
    </source>
</reference>
<dbReference type="Proteomes" id="UP000295706">
    <property type="component" value="Unassembled WGS sequence"/>
</dbReference>
<organism evidence="1 2">
    <name type="scientific">Arundinibacter roseus</name>
    <dbReference type="NCBI Taxonomy" id="2070510"/>
    <lineage>
        <taxon>Bacteria</taxon>
        <taxon>Pseudomonadati</taxon>
        <taxon>Bacteroidota</taxon>
        <taxon>Cytophagia</taxon>
        <taxon>Cytophagales</taxon>
        <taxon>Spirosomataceae</taxon>
        <taxon>Arundinibacter</taxon>
    </lineage>
</organism>
<sequence length="70" mass="7847">MADPAKNRKIFIVVFIVFTLVVALFALDMANRTTAPWNKPRQLDRALPGALPLQDSLLLDSLLPDTTRQK</sequence>
<evidence type="ECO:0000313" key="2">
    <source>
        <dbReference type="Proteomes" id="UP000295706"/>
    </source>
</evidence>
<dbReference type="AlphaFoldDB" id="A0A4R4KBC7"/>